<accession>A0ABN9YFL9</accession>
<evidence type="ECO:0000313" key="3">
    <source>
        <dbReference type="Proteomes" id="UP001189429"/>
    </source>
</evidence>
<proteinExistence type="predicted"/>
<dbReference type="Proteomes" id="UP001189429">
    <property type="component" value="Unassembled WGS sequence"/>
</dbReference>
<evidence type="ECO:0000256" key="1">
    <source>
        <dbReference type="SAM" id="MobiDB-lite"/>
    </source>
</evidence>
<feature type="non-terminal residue" evidence="2">
    <location>
        <position position="109"/>
    </location>
</feature>
<feature type="compositionally biased region" description="Low complexity" evidence="1">
    <location>
        <begin position="74"/>
        <end position="87"/>
    </location>
</feature>
<sequence>GGTRLSPGARGAVRGARLRAAIRRLRVGRGWLPLRLQRGVAARRARLRGDVPLAARARDHPGRAERRRRGGAGPAAARQRGARACARGGHGRGSGGGRAALARRGRPAA</sequence>
<reference evidence="2" key="1">
    <citation type="submission" date="2023-10" db="EMBL/GenBank/DDBJ databases">
        <authorList>
            <person name="Chen Y."/>
            <person name="Shah S."/>
            <person name="Dougan E. K."/>
            <person name="Thang M."/>
            <person name="Chan C."/>
        </authorList>
    </citation>
    <scope>NUCLEOTIDE SEQUENCE [LARGE SCALE GENOMIC DNA]</scope>
</reference>
<keyword evidence="3" id="KW-1185">Reference proteome</keyword>
<feature type="non-terminal residue" evidence="2">
    <location>
        <position position="1"/>
    </location>
</feature>
<feature type="region of interest" description="Disordered" evidence="1">
    <location>
        <begin position="54"/>
        <end position="109"/>
    </location>
</feature>
<evidence type="ECO:0000313" key="2">
    <source>
        <dbReference type="EMBL" id="CAK0910384.1"/>
    </source>
</evidence>
<protein>
    <submittedName>
        <fullName evidence="2">Uncharacterized protein</fullName>
    </submittedName>
</protein>
<gene>
    <name evidence="2" type="ORF">PCOR1329_LOCUS84579</name>
</gene>
<organism evidence="2 3">
    <name type="scientific">Prorocentrum cordatum</name>
    <dbReference type="NCBI Taxonomy" id="2364126"/>
    <lineage>
        <taxon>Eukaryota</taxon>
        <taxon>Sar</taxon>
        <taxon>Alveolata</taxon>
        <taxon>Dinophyceae</taxon>
        <taxon>Prorocentrales</taxon>
        <taxon>Prorocentraceae</taxon>
        <taxon>Prorocentrum</taxon>
    </lineage>
</organism>
<name>A0ABN9YFL9_9DINO</name>
<comment type="caution">
    <text evidence="2">The sequence shown here is derived from an EMBL/GenBank/DDBJ whole genome shotgun (WGS) entry which is preliminary data.</text>
</comment>
<dbReference type="EMBL" id="CAUYUJ010022391">
    <property type="protein sequence ID" value="CAK0910384.1"/>
    <property type="molecule type" value="Genomic_DNA"/>
</dbReference>